<sequence>MRRKTLPRTAAEKSAVERLRKDAEQLSTSNTTDTDTGSKKRVRCQLYFKWQQDDRTLQTLILSNDHIFATSGQCATISFCASSTTDGIYLAPLDVVGSDNSSTVVSLLLPRCGVTALKEITLSSIKEPCVCRCRGNNTKEYNLRPVATLVEYCEIFHQFKKSKAAHSAGNALQSKRSRPVHPIRLRQEKHSELQLELLGGKSYPNALSVHSQLDKPQILPPSRKPWVFLEPAVVHEPQILPPSRKPWVFLEPAVVHAVPGLVPRREISGTAVDGKMHVHQLGACSLVRITSAASRSAYPTFVVAIRAFQGVALCTQTFVGSFEYMQTEFSHSPLATALNYKAPNKTKN</sequence>
<gene>
    <name evidence="2" type="ORF">T4C_6542</name>
</gene>
<dbReference type="EMBL" id="JYDV01000128">
    <property type="protein sequence ID" value="KRZ30551.1"/>
    <property type="molecule type" value="Genomic_DNA"/>
</dbReference>
<protein>
    <submittedName>
        <fullName evidence="2">Uncharacterized protein</fullName>
    </submittedName>
</protein>
<name>A0A0V1J6D2_TRIPS</name>
<dbReference type="AlphaFoldDB" id="A0A0V1J6D2"/>
<organism evidence="2 3">
    <name type="scientific">Trichinella pseudospiralis</name>
    <name type="common">Parasitic roundworm</name>
    <dbReference type="NCBI Taxonomy" id="6337"/>
    <lineage>
        <taxon>Eukaryota</taxon>
        <taxon>Metazoa</taxon>
        <taxon>Ecdysozoa</taxon>
        <taxon>Nematoda</taxon>
        <taxon>Enoplea</taxon>
        <taxon>Dorylaimia</taxon>
        <taxon>Trichinellida</taxon>
        <taxon>Trichinellidae</taxon>
        <taxon>Trichinella</taxon>
    </lineage>
</organism>
<evidence type="ECO:0000256" key="1">
    <source>
        <dbReference type="SAM" id="MobiDB-lite"/>
    </source>
</evidence>
<dbReference type="Proteomes" id="UP000054826">
    <property type="component" value="Unassembled WGS sequence"/>
</dbReference>
<comment type="caution">
    <text evidence="2">The sequence shown here is derived from an EMBL/GenBank/DDBJ whole genome shotgun (WGS) entry which is preliminary data.</text>
</comment>
<reference evidence="2 3" key="1">
    <citation type="submission" date="2015-01" db="EMBL/GenBank/DDBJ databases">
        <title>Evolution of Trichinella species and genotypes.</title>
        <authorList>
            <person name="Korhonen P.K."/>
            <person name="Edoardo P."/>
            <person name="Giuseppe L.R."/>
            <person name="Gasser R.B."/>
        </authorList>
    </citation>
    <scope>NUCLEOTIDE SEQUENCE [LARGE SCALE GENOMIC DNA]</scope>
    <source>
        <strain evidence="2">ISS176</strain>
    </source>
</reference>
<feature type="region of interest" description="Disordered" evidence="1">
    <location>
        <begin position="1"/>
        <end position="37"/>
    </location>
</feature>
<feature type="compositionally biased region" description="Basic and acidic residues" evidence="1">
    <location>
        <begin position="10"/>
        <end position="24"/>
    </location>
</feature>
<accession>A0A0V1J6D2</accession>
<evidence type="ECO:0000313" key="2">
    <source>
        <dbReference type="EMBL" id="KRZ30551.1"/>
    </source>
</evidence>
<evidence type="ECO:0000313" key="3">
    <source>
        <dbReference type="Proteomes" id="UP000054826"/>
    </source>
</evidence>
<proteinExistence type="predicted"/>